<sequence length="195" mass="20875">MLAQADELNDLRELVDDVKPLAQAPAQRAVKGAAKTQEALVTRAKTRSSGGIAGLNLKKAQASGERLAAHKQATVQAPVDPNAGEERGTQVASAGKTAAGRSSEEIRRVFDASKGTIMRMYTRALRKNPTLQGQFVPELTIEPDGSVSSCKVVSSELKAPALEKNLCNRLRMLNFGAKSGAPQQIVRYTFDFLPS</sequence>
<dbReference type="EMBL" id="CP154858">
    <property type="protein sequence ID" value="XDT73352.1"/>
    <property type="molecule type" value="Genomic_DNA"/>
</dbReference>
<gene>
    <name evidence="2" type="ORF">AAIA72_05110</name>
</gene>
<feature type="region of interest" description="Disordered" evidence="1">
    <location>
        <begin position="71"/>
        <end position="103"/>
    </location>
</feature>
<evidence type="ECO:0000256" key="1">
    <source>
        <dbReference type="SAM" id="MobiDB-lite"/>
    </source>
</evidence>
<proteinExistence type="predicted"/>
<reference evidence="2" key="1">
    <citation type="submission" date="2024-05" db="EMBL/GenBank/DDBJ databases">
        <title>Genome sequencing of novel strain.</title>
        <authorList>
            <person name="Ganbat D."/>
            <person name="Ganbat S."/>
            <person name="Lee S.-J."/>
        </authorList>
    </citation>
    <scope>NUCLEOTIDE SEQUENCE</scope>
    <source>
        <strain evidence="2">SMD15-11</strain>
    </source>
</reference>
<organism evidence="2">
    <name type="scientific">Thermohahella caldifontis</name>
    <dbReference type="NCBI Taxonomy" id="3142973"/>
    <lineage>
        <taxon>Bacteria</taxon>
        <taxon>Pseudomonadati</taxon>
        <taxon>Pseudomonadota</taxon>
        <taxon>Gammaproteobacteria</taxon>
        <taxon>Oceanospirillales</taxon>
        <taxon>Hahellaceae</taxon>
        <taxon>Thermohahella</taxon>
    </lineage>
</organism>
<accession>A0AB39UZN4</accession>
<dbReference type="AlphaFoldDB" id="A0AB39UZN4"/>
<dbReference type="KEGG" id="tcd:AAIA72_05110"/>
<protein>
    <submittedName>
        <fullName evidence="2">AgmX/PglI C-terminal domain-containing protein</fullName>
    </submittedName>
</protein>
<name>A0AB39UZN4_9GAMM</name>
<dbReference type="RefSeq" id="WP_369602346.1">
    <property type="nucleotide sequence ID" value="NZ_CP154858.1"/>
</dbReference>
<evidence type="ECO:0000313" key="2">
    <source>
        <dbReference type="EMBL" id="XDT73352.1"/>
    </source>
</evidence>